<reference evidence="13" key="1">
    <citation type="submission" date="2010-08" db="EMBL/GenBank/DDBJ databases">
        <title>Genome sequence of Parvularcula bermudensis HTCC2503.</title>
        <authorList>
            <person name="Kang D.-M."/>
            <person name="Oh H.-M."/>
            <person name="Cho J.-C."/>
        </authorList>
    </citation>
    <scope>NUCLEOTIDE SEQUENCE [LARGE SCALE GENOMIC DNA]</scope>
    <source>
        <strain evidence="13">ATCC BAA-594 / HTCC2503 / KCTC 12087</strain>
    </source>
</reference>
<dbReference type="STRING" id="314260.PB2503_13589"/>
<dbReference type="InterPro" id="IPR006657">
    <property type="entry name" value="MoPterin_dinucl-bd_dom"/>
</dbReference>
<dbReference type="GO" id="GO:0046872">
    <property type="term" value="F:metal ion binding"/>
    <property type="evidence" value="ECO:0007669"/>
    <property type="project" value="UniProtKB-KW"/>
</dbReference>
<dbReference type="KEGG" id="pbr:PB2503_13589"/>
<dbReference type="GO" id="GO:0016491">
    <property type="term" value="F:oxidoreductase activity"/>
    <property type="evidence" value="ECO:0007669"/>
    <property type="project" value="UniProtKB-KW"/>
</dbReference>
<dbReference type="Gene3D" id="1.10.10.1100">
    <property type="entry name" value="BFD-like [2Fe-2S]-binding domain"/>
    <property type="match status" value="1"/>
</dbReference>
<keyword evidence="8" id="KW-0534">Nitrate assimilation</keyword>
<feature type="domain" description="BFD-like [2Fe-2S]-binding" evidence="11">
    <location>
        <begin position="761"/>
        <end position="809"/>
    </location>
</feature>
<proteinExistence type="inferred from homology"/>
<dbReference type="InterPro" id="IPR007419">
    <property type="entry name" value="BFD-like_2Fe2S-bd_dom"/>
</dbReference>
<dbReference type="eggNOG" id="COG1251">
    <property type="taxonomic scope" value="Bacteria"/>
</dbReference>
<dbReference type="Gene3D" id="2.40.40.20">
    <property type="match status" value="1"/>
</dbReference>
<dbReference type="eggNOG" id="COG0243">
    <property type="taxonomic scope" value="Bacteria"/>
</dbReference>
<accession>E0THG3</accession>
<evidence type="ECO:0000259" key="10">
    <source>
        <dbReference type="Pfam" id="PF01568"/>
    </source>
</evidence>
<sequence length="815" mass="88467">MVDGQRTGWSAAMDRIARGFRDAIERHGPDSVAFYLSGQLLTEDYYVANKLMKGFIGSANVDTNSRLCMASAVAGHKRAFGSDTVPGTYEDLEACDLLVLVGSNLAWCHPVLYQRVLAAKEARPDLKIVVIDPRRTATCDLAEQHLAIAPGSDVALFSGLLRFLANSPARNDGYIAQYTSGMRDALEAAAAYDINRVARETRLPKDDLIRFYESVSRNERTVTLFSMGVNQAADGTDRVNAIINTHLVTGRIGKLGGGPFSITGQPNAMGGREVGGLSNQLACHMDFDDASVDRVRRFWRAPRMATRPGLKAVEMMDAVAAGRIKAIWIMATNPVVSMPNADAVKAALKACPLVVVSDIVPDTDTAQCADILLPATGWGEKDGTVTNSERRISRQRAFLPAPGLARHDWWAMSDLARRLGYEEAFGYENTASIFREYAALTAFENEGGRDLDLGGLAGLTDDEYDELSPVRWPVRRDGSRTERFFRRGGYFTPDRRARFVAPRTDEPKEEAPGLCLNTGRIRDHWHTMTRTGRAARLNKHIAEPFAEIHPDDAAAHGILDASLVRVKNDDGEAVVRALLTDRQQRGSVFVPMHWTGQAASQARVDTLVPPLVDPVSGQPALKSGRVTIEPYPAVWYGFAAGHVTPPTGETYWARAMTETGRRLELAGTSHPHDWSVFARELLSADEEDSETVEHMDAAGAHYRCAVFRGGRLRSVLLVGPTPVAAARDWLGDQIGKVASLNTRTSILAGVPGAGAPDPGPIVCSCLGVGANVIRRAMRDGASSLTQIGDRTGAGTNCGSCRPEIRKLMEIAHATT</sequence>
<dbReference type="GO" id="GO:0042128">
    <property type="term" value="P:nitrate assimilation"/>
    <property type="evidence" value="ECO:0007669"/>
    <property type="project" value="UniProtKB-KW"/>
</dbReference>
<evidence type="ECO:0000313" key="13">
    <source>
        <dbReference type="Proteomes" id="UP000001302"/>
    </source>
</evidence>
<evidence type="ECO:0000256" key="3">
    <source>
        <dbReference type="ARBA" id="ARBA00008747"/>
    </source>
</evidence>
<dbReference type="Pfam" id="PF01568">
    <property type="entry name" value="Molydop_binding"/>
    <property type="match status" value="1"/>
</dbReference>
<dbReference type="GO" id="GO:0045333">
    <property type="term" value="P:cellular respiration"/>
    <property type="evidence" value="ECO:0007669"/>
    <property type="project" value="UniProtKB-ARBA"/>
</dbReference>
<dbReference type="Proteomes" id="UP000001302">
    <property type="component" value="Chromosome"/>
</dbReference>
<evidence type="ECO:0000256" key="5">
    <source>
        <dbReference type="ARBA" id="ARBA00023002"/>
    </source>
</evidence>
<dbReference type="InterPro" id="IPR009010">
    <property type="entry name" value="Asp_de-COase-like_dom_sf"/>
</dbReference>
<comment type="similarity">
    <text evidence="3">Belongs to the prokaryotic molybdopterin-containing oxidoreductase family. NasA/NapA/NarB subfamily.</text>
</comment>
<dbReference type="Pfam" id="PF00384">
    <property type="entry name" value="Molybdopterin"/>
    <property type="match status" value="1"/>
</dbReference>
<evidence type="ECO:0000256" key="2">
    <source>
        <dbReference type="ARBA" id="ARBA00001966"/>
    </source>
</evidence>
<dbReference type="InterPro" id="IPR006656">
    <property type="entry name" value="Mopterin_OxRdtase"/>
</dbReference>
<dbReference type="EMBL" id="CP002156">
    <property type="protein sequence ID" value="ADM10755.1"/>
    <property type="molecule type" value="Genomic_DNA"/>
</dbReference>
<evidence type="ECO:0000256" key="6">
    <source>
        <dbReference type="ARBA" id="ARBA00023004"/>
    </source>
</evidence>
<dbReference type="GO" id="GO:0051536">
    <property type="term" value="F:iron-sulfur cluster binding"/>
    <property type="evidence" value="ECO:0007669"/>
    <property type="project" value="UniProtKB-KW"/>
</dbReference>
<keyword evidence="5" id="KW-0560">Oxidoreductase</keyword>
<dbReference type="InterPro" id="IPR050123">
    <property type="entry name" value="Prok_molybdopt-oxidoreductase"/>
</dbReference>
<dbReference type="AlphaFoldDB" id="E0THG3"/>
<keyword evidence="13" id="KW-1185">Reference proteome</keyword>
<dbReference type="GO" id="GO:0016020">
    <property type="term" value="C:membrane"/>
    <property type="evidence" value="ECO:0007669"/>
    <property type="project" value="TreeGrafter"/>
</dbReference>
<evidence type="ECO:0000259" key="9">
    <source>
        <dbReference type="Pfam" id="PF00384"/>
    </source>
</evidence>
<dbReference type="Gene3D" id="3.40.228.10">
    <property type="entry name" value="Dimethylsulfoxide Reductase, domain 2"/>
    <property type="match status" value="1"/>
</dbReference>
<name>E0THG3_PARBH</name>
<keyword evidence="7" id="KW-0411">Iron-sulfur</keyword>
<evidence type="ECO:0000256" key="8">
    <source>
        <dbReference type="ARBA" id="ARBA00023063"/>
    </source>
</evidence>
<comment type="cofactor">
    <cofactor evidence="2">
        <name>[4Fe-4S] cluster</name>
        <dbReference type="ChEBI" id="CHEBI:49883"/>
    </cofactor>
</comment>
<evidence type="ECO:0000256" key="1">
    <source>
        <dbReference type="ARBA" id="ARBA00001942"/>
    </source>
</evidence>
<dbReference type="GO" id="GO:1990204">
    <property type="term" value="C:oxidoreductase complex"/>
    <property type="evidence" value="ECO:0007669"/>
    <property type="project" value="UniProtKB-ARBA"/>
</dbReference>
<dbReference type="CDD" id="cd02754">
    <property type="entry name" value="MopB_Nitrate-R-NapA-like"/>
    <property type="match status" value="1"/>
</dbReference>
<dbReference type="CDD" id="cd02791">
    <property type="entry name" value="MopB_CT_Nitrate-R-NapA-like"/>
    <property type="match status" value="1"/>
</dbReference>
<dbReference type="HOGENOM" id="CLU_000422_13_4_5"/>
<dbReference type="PANTHER" id="PTHR43105">
    <property type="entry name" value="RESPIRATORY NITRATE REDUCTASE"/>
    <property type="match status" value="1"/>
</dbReference>
<dbReference type="InterPro" id="IPR041854">
    <property type="entry name" value="BFD-like_2Fe2S-bd_dom_sf"/>
</dbReference>
<dbReference type="Pfam" id="PF04324">
    <property type="entry name" value="Fer2_BFD"/>
    <property type="match status" value="1"/>
</dbReference>
<keyword evidence="4" id="KW-0479">Metal-binding</keyword>
<comment type="cofactor">
    <cofactor evidence="1">
        <name>Mo-bis(molybdopterin guanine dinucleotide)</name>
        <dbReference type="ChEBI" id="CHEBI:60539"/>
    </cofactor>
</comment>
<dbReference type="SUPFAM" id="SSF53706">
    <property type="entry name" value="Formate dehydrogenase/DMSO reductase, domains 1-3"/>
    <property type="match status" value="1"/>
</dbReference>
<dbReference type="Gene3D" id="3.40.50.740">
    <property type="match status" value="1"/>
</dbReference>
<dbReference type="PANTHER" id="PTHR43105:SF9">
    <property type="entry name" value="NADPH-FE(3+) OXIDOREDUCTASE SUBUNIT ALPHA"/>
    <property type="match status" value="1"/>
</dbReference>
<dbReference type="SUPFAM" id="SSF50692">
    <property type="entry name" value="ADC-like"/>
    <property type="match status" value="1"/>
</dbReference>
<keyword evidence="6" id="KW-0408">Iron</keyword>
<evidence type="ECO:0000259" key="11">
    <source>
        <dbReference type="Pfam" id="PF04324"/>
    </source>
</evidence>
<dbReference type="InterPro" id="IPR041957">
    <property type="entry name" value="CT_Nitrate-R-NapA-like"/>
</dbReference>
<evidence type="ECO:0000313" key="12">
    <source>
        <dbReference type="EMBL" id="ADM10755.1"/>
    </source>
</evidence>
<feature type="domain" description="Molybdopterin oxidoreductase" evidence="9">
    <location>
        <begin position="6"/>
        <end position="417"/>
    </location>
</feature>
<dbReference type="GO" id="GO:0043546">
    <property type="term" value="F:molybdopterin cofactor binding"/>
    <property type="evidence" value="ECO:0007669"/>
    <property type="project" value="InterPro"/>
</dbReference>
<gene>
    <name evidence="12" type="ordered locus">PB2503_13589</name>
</gene>
<reference evidence="12 13" key="2">
    <citation type="journal article" date="2011" name="J. Bacteriol.">
        <title>Complete genome sequence of strain HTCC2503T of Parvularcula bermudensis, the type species of the order "Parvularculales" in the class Alphaproteobacteria.</title>
        <authorList>
            <person name="Oh H.M."/>
            <person name="Kang I."/>
            <person name="Vergin K.L."/>
            <person name="Kang D."/>
            <person name="Rhee K.H."/>
            <person name="Giovannoni S.J."/>
            <person name="Cho J.C."/>
        </authorList>
    </citation>
    <scope>NUCLEOTIDE SEQUENCE [LARGE SCALE GENOMIC DNA]</scope>
    <source>
        <strain evidence="13">ATCC BAA-594 / HTCC2503 / KCTC 12087</strain>
    </source>
</reference>
<feature type="domain" description="Molybdopterin dinucleotide-binding" evidence="10">
    <location>
        <begin position="514"/>
        <end position="623"/>
    </location>
</feature>
<evidence type="ECO:0000256" key="7">
    <source>
        <dbReference type="ARBA" id="ARBA00023014"/>
    </source>
</evidence>
<protein>
    <submittedName>
        <fullName evidence="12">Putative nitrate reductase, large subunit protein</fullName>
    </submittedName>
</protein>
<organism evidence="12 13">
    <name type="scientific">Parvularcula bermudensis (strain ATCC BAA-594 / HTCC2503 / KCTC 12087)</name>
    <dbReference type="NCBI Taxonomy" id="314260"/>
    <lineage>
        <taxon>Bacteria</taxon>
        <taxon>Pseudomonadati</taxon>
        <taxon>Pseudomonadota</taxon>
        <taxon>Alphaproteobacteria</taxon>
        <taxon>Parvularculales</taxon>
        <taxon>Parvularculaceae</taxon>
        <taxon>Parvularcula</taxon>
    </lineage>
</organism>
<evidence type="ECO:0000256" key="4">
    <source>
        <dbReference type="ARBA" id="ARBA00022723"/>
    </source>
</evidence>